<accession>A0A8J6IQZ7</accession>
<dbReference type="Proteomes" id="UP000601768">
    <property type="component" value="Unassembled WGS sequence"/>
</dbReference>
<dbReference type="Pfam" id="PF06305">
    <property type="entry name" value="LapA_dom"/>
    <property type="match status" value="1"/>
</dbReference>
<evidence type="ECO:0000256" key="5">
    <source>
        <dbReference type="SAM" id="Phobius"/>
    </source>
</evidence>
<proteinExistence type="predicted"/>
<evidence type="ECO:0000259" key="6">
    <source>
        <dbReference type="Pfam" id="PF06305"/>
    </source>
</evidence>
<protein>
    <submittedName>
        <fullName evidence="7">DUF1049 domain-containing protein</fullName>
    </submittedName>
</protein>
<comment type="caution">
    <text evidence="7">The sequence shown here is derived from an EMBL/GenBank/DDBJ whole genome shotgun (WGS) entry which is preliminary data.</text>
</comment>
<organism evidence="7 8">
    <name type="scientific">Neptunicella marina</name>
    <dbReference type="NCBI Taxonomy" id="2125989"/>
    <lineage>
        <taxon>Bacteria</taxon>
        <taxon>Pseudomonadati</taxon>
        <taxon>Pseudomonadota</taxon>
        <taxon>Gammaproteobacteria</taxon>
        <taxon>Alteromonadales</taxon>
        <taxon>Alteromonadaceae</taxon>
        <taxon>Neptunicella</taxon>
    </lineage>
</organism>
<dbReference type="AlphaFoldDB" id="A0A8J6IQZ7"/>
<name>A0A8J6IQZ7_9ALTE</name>
<evidence type="ECO:0000256" key="3">
    <source>
        <dbReference type="ARBA" id="ARBA00022989"/>
    </source>
</evidence>
<dbReference type="RefSeq" id="WP_186504730.1">
    <property type="nucleotide sequence ID" value="NZ_JACNEP010000001.1"/>
</dbReference>
<keyword evidence="2 5" id="KW-0812">Transmembrane</keyword>
<dbReference type="EMBL" id="JACNEP010000001">
    <property type="protein sequence ID" value="MBC3764247.1"/>
    <property type="molecule type" value="Genomic_DNA"/>
</dbReference>
<feature type="domain" description="Lipopolysaccharide assembly protein A" evidence="6">
    <location>
        <begin position="23"/>
        <end position="83"/>
    </location>
</feature>
<reference evidence="7" key="2">
    <citation type="submission" date="2020-08" db="EMBL/GenBank/DDBJ databases">
        <authorList>
            <person name="Lai Q."/>
        </authorList>
    </citation>
    <scope>NUCLEOTIDE SEQUENCE</scope>
    <source>
        <strain evidence="7">S27-2</strain>
    </source>
</reference>
<feature type="transmembrane region" description="Helical" evidence="5">
    <location>
        <begin position="43"/>
        <end position="65"/>
    </location>
</feature>
<dbReference type="InterPro" id="IPR010445">
    <property type="entry name" value="LapA_dom"/>
</dbReference>
<evidence type="ECO:0000313" key="8">
    <source>
        <dbReference type="Proteomes" id="UP000601768"/>
    </source>
</evidence>
<keyword evidence="3 5" id="KW-1133">Transmembrane helix</keyword>
<keyword evidence="8" id="KW-1185">Reference proteome</keyword>
<sequence length="84" mass="9333">MKTFLTALIFIFVLLVAIAVGSQNEQVVDVNYLLAVTSLPLSTVIAICIGIGILLSLILLLGYILKLKWQIVRLQKRIKQLNQP</sequence>
<dbReference type="GO" id="GO:0005886">
    <property type="term" value="C:plasma membrane"/>
    <property type="evidence" value="ECO:0007669"/>
    <property type="project" value="InterPro"/>
</dbReference>
<reference evidence="7" key="1">
    <citation type="journal article" date="2018" name="Int. J. Syst. Evol. Microbiol.">
        <title>Neptunicella marina gen. nov., sp. nov., isolated from surface seawater.</title>
        <authorList>
            <person name="Liu X."/>
            <person name="Lai Q."/>
            <person name="Du Y."/>
            <person name="Zhang X."/>
            <person name="Liu Z."/>
            <person name="Sun F."/>
            <person name="Shao Z."/>
        </authorList>
    </citation>
    <scope>NUCLEOTIDE SEQUENCE</scope>
    <source>
        <strain evidence="7">S27-2</strain>
    </source>
</reference>
<evidence type="ECO:0000256" key="1">
    <source>
        <dbReference type="ARBA" id="ARBA00022475"/>
    </source>
</evidence>
<gene>
    <name evidence="7" type="ORF">H8B19_00015</name>
</gene>
<evidence type="ECO:0000256" key="4">
    <source>
        <dbReference type="ARBA" id="ARBA00023136"/>
    </source>
</evidence>
<evidence type="ECO:0000313" key="7">
    <source>
        <dbReference type="EMBL" id="MBC3764247.1"/>
    </source>
</evidence>
<keyword evidence="1" id="KW-1003">Cell membrane</keyword>
<evidence type="ECO:0000256" key="2">
    <source>
        <dbReference type="ARBA" id="ARBA00022692"/>
    </source>
</evidence>
<keyword evidence="4 5" id="KW-0472">Membrane</keyword>